<dbReference type="EMBL" id="HBHQ01021034">
    <property type="protein sequence ID" value="CAD9822354.1"/>
    <property type="molecule type" value="Transcribed_RNA"/>
</dbReference>
<accession>A0A7S2UK60</accession>
<dbReference type="SUPFAM" id="SSF69318">
    <property type="entry name" value="Integrin alpha N-terminal domain"/>
    <property type="match status" value="1"/>
</dbReference>
<evidence type="ECO:0000256" key="1">
    <source>
        <dbReference type="ARBA" id="ARBA00022729"/>
    </source>
</evidence>
<dbReference type="InterPro" id="IPR028994">
    <property type="entry name" value="Integrin_alpha_N"/>
</dbReference>
<keyword evidence="1 2" id="KW-0732">Signal</keyword>
<gene>
    <name evidence="3" type="ORF">ASEP1449_LOCUS14188</name>
</gene>
<reference evidence="3" key="1">
    <citation type="submission" date="2021-01" db="EMBL/GenBank/DDBJ databases">
        <authorList>
            <person name="Corre E."/>
            <person name="Pelletier E."/>
            <person name="Niang G."/>
            <person name="Scheremetjew M."/>
            <person name="Finn R."/>
            <person name="Kale V."/>
            <person name="Holt S."/>
            <person name="Cochrane G."/>
            <person name="Meng A."/>
            <person name="Brown T."/>
            <person name="Cohen L."/>
        </authorList>
    </citation>
    <scope>NUCLEOTIDE SEQUENCE</scope>
    <source>
        <strain evidence="3">CCMP2084</strain>
    </source>
</reference>
<sequence>MMNLISFSVRNHQWVTAIIFALYHVALVGAESESLYQPADVIELQINKRNAGSMMKSEGTPWCQGGAPAYWWTGHSQPDKPMCEVKPNEWEESTVAILDLQDEKNKPSGPGNIDRHGCVAIDLNGDLKEDMVCMVGADGGDGVGFNEVYLTQEDGTLSKIFNHGLDEYPTLRAREIYPLRSFSDGSLLLFITTNGIPRDDGKPNEHRMYKQEPLQGQAPSQVSFKEVAKVNGQKAPWILDVMISSVIVADFDDNGTDDFIMFDRCTNCYPIMFLQTKTGGWKKKVLSHNNLLKSVGAARLADVTGDGVSDLIVVGEKENQKRVVVFEGTKGGKFFETVVFTHALQYATPDLEVFDMNGDGYPDIYVVQVDEFNVNSYCGMHFNQVKKKFYSGRDRPQNPESYKAPQKAAADILLVGTADPSNYRAVEMNFFSRGCGFMVRKFGGNRLALGQGTFSRVGSSLLLQWPIVSDQPSSIPSAVPSTTPSKIPTKYPSNMPSVVPTTTPSISPSVEPSSSDKAGFLDFITLRVRKSGGWQLRCPSKVWKLVGLGSLFWML</sequence>
<proteinExistence type="predicted"/>
<evidence type="ECO:0000313" key="3">
    <source>
        <dbReference type="EMBL" id="CAD9822354.1"/>
    </source>
</evidence>
<feature type="signal peptide" evidence="2">
    <location>
        <begin position="1"/>
        <end position="30"/>
    </location>
</feature>
<feature type="chain" id="PRO_5030639255" description="Integrin alpha N-terminal domain-containing protein" evidence="2">
    <location>
        <begin position="31"/>
        <end position="555"/>
    </location>
</feature>
<dbReference type="AlphaFoldDB" id="A0A7S2UK60"/>
<dbReference type="InterPro" id="IPR013517">
    <property type="entry name" value="FG-GAP"/>
</dbReference>
<evidence type="ECO:0000256" key="2">
    <source>
        <dbReference type="SAM" id="SignalP"/>
    </source>
</evidence>
<protein>
    <recommendedName>
        <fullName evidence="4">Integrin alpha N-terminal domain-containing protein</fullName>
    </recommendedName>
</protein>
<dbReference type="Pfam" id="PF13517">
    <property type="entry name" value="FG-GAP_3"/>
    <property type="match status" value="1"/>
</dbReference>
<organism evidence="3">
    <name type="scientific">Attheya septentrionalis</name>
    <dbReference type="NCBI Taxonomy" id="420275"/>
    <lineage>
        <taxon>Eukaryota</taxon>
        <taxon>Sar</taxon>
        <taxon>Stramenopiles</taxon>
        <taxon>Ochrophyta</taxon>
        <taxon>Bacillariophyta</taxon>
        <taxon>Coscinodiscophyceae</taxon>
        <taxon>Chaetocerotophycidae</taxon>
        <taxon>Chaetocerotales</taxon>
        <taxon>Attheyaceae</taxon>
        <taxon>Attheya</taxon>
    </lineage>
</organism>
<evidence type="ECO:0008006" key="4">
    <source>
        <dbReference type="Google" id="ProtNLM"/>
    </source>
</evidence>
<dbReference type="Gene3D" id="2.130.10.130">
    <property type="entry name" value="Integrin alpha, N-terminal"/>
    <property type="match status" value="1"/>
</dbReference>
<name>A0A7S2UK60_9STRA</name>